<evidence type="ECO:0000313" key="1">
    <source>
        <dbReference type="EMBL" id="KAK9002262.1"/>
    </source>
</evidence>
<dbReference type="EMBL" id="JBBPBN010000035">
    <property type="protein sequence ID" value="KAK9002262.1"/>
    <property type="molecule type" value="Genomic_DNA"/>
</dbReference>
<sequence>MVGWEKACREVIVVPDGLESVWQKTCVNEDVEKKVEFEADPGIGLAVKSNFPWAGLVHAMAWTYTDKLKALEHTLKQTLDPEK</sequence>
<accession>A0ABR2QNM3</accession>
<proteinExistence type="predicted"/>
<reference evidence="1 2" key="1">
    <citation type="journal article" date="2024" name="G3 (Bethesda)">
        <title>Genome assembly of Hibiscus sabdariffa L. provides insights into metabolisms of medicinal natural products.</title>
        <authorList>
            <person name="Kim T."/>
        </authorList>
    </citation>
    <scope>NUCLEOTIDE SEQUENCE [LARGE SCALE GENOMIC DNA]</scope>
    <source>
        <strain evidence="1">TK-2024</strain>
        <tissue evidence="1">Old leaves</tissue>
    </source>
</reference>
<dbReference type="Proteomes" id="UP001396334">
    <property type="component" value="Unassembled WGS sequence"/>
</dbReference>
<name>A0ABR2QNM3_9ROSI</name>
<keyword evidence="2" id="KW-1185">Reference proteome</keyword>
<comment type="caution">
    <text evidence="1">The sequence shown here is derived from an EMBL/GenBank/DDBJ whole genome shotgun (WGS) entry which is preliminary data.</text>
</comment>
<evidence type="ECO:0000313" key="2">
    <source>
        <dbReference type="Proteomes" id="UP001396334"/>
    </source>
</evidence>
<gene>
    <name evidence="1" type="ORF">V6N11_024947</name>
</gene>
<evidence type="ECO:0008006" key="3">
    <source>
        <dbReference type="Google" id="ProtNLM"/>
    </source>
</evidence>
<organism evidence="1 2">
    <name type="scientific">Hibiscus sabdariffa</name>
    <name type="common">roselle</name>
    <dbReference type="NCBI Taxonomy" id="183260"/>
    <lineage>
        <taxon>Eukaryota</taxon>
        <taxon>Viridiplantae</taxon>
        <taxon>Streptophyta</taxon>
        <taxon>Embryophyta</taxon>
        <taxon>Tracheophyta</taxon>
        <taxon>Spermatophyta</taxon>
        <taxon>Magnoliopsida</taxon>
        <taxon>eudicotyledons</taxon>
        <taxon>Gunneridae</taxon>
        <taxon>Pentapetalae</taxon>
        <taxon>rosids</taxon>
        <taxon>malvids</taxon>
        <taxon>Malvales</taxon>
        <taxon>Malvaceae</taxon>
        <taxon>Malvoideae</taxon>
        <taxon>Hibiscus</taxon>
    </lineage>
</organism>
<protein>
    <recommendedName>
        <fullName evidence="3">SRPBCC family protein</fullName>
    </recommendedName>
</protein>